<dbReference type="EMBL" id="CM029052">
    <property type="protein sequence ID" value="KAG2556531.1"/>
    <property type="molecule type" value="Genomic_DNA"/>
</dbReference>
<dbReference type="PROSITE" id="PS51257">
    <property type="entry name" value="PROKAR_LIPOPROTEIN"/>
    <property type="match status" value="1"/>
</dbReference>
<comment type="caution">
    <text evidence="2">The sequence shown here is derived from an EMBL/GenBank/DDBJ whole genome shotgun (WGS) entry which is preliminary data.</text>
</comment>
<dbReference type="AlphaFoldDB" id="A0A8T0P2X0"/>
<accession>A0A8T0P2X0</accession>
<feature type="chain" id="PRO_5035828112" description="Bifunctional inhibitor/plant lipid transfer protein/seed storage helical domain-containing protein" evidence="1">
    <location>
        <begin position="28"/>
        <end position="122"/>
    </location>
</feature>
<evidence type="ECO:0008006" key="4">
    <source>
        <dbReference type="Google" id="ProtNLM"/>
    </source>
</evidence>
<evidence type="ECO:0000313" key="3">
    <source>
        <dbReference type="Proteomes" id="UP000823388"/>
    </source>
</evidence>
<evidence type="ECO:0000256" key="1">
    <source>
        <dbReference type="SAM" id="SignalP"/>
    </source>
</evidence>
<name>A0A8T0P2X0_PANVG</name>
<sequence>MLPGKAACFLLVMAVFAVACLDHSVTGNRICTEQDKKDVLVNCKLNIKNGKFTPPAPRAGVCCQVVRHMQSKDSKMMDCIVELLTGDEKKEHSAVKMMELVGRCVVPAPPSPPPHRRHQVVA</sequence>
<keyword evidence="3" id="KW-1185">Reference proteome</keyword>
<protein>
    <recommendedName>
        <fullName evidence="4">Bifunctional inhibitor/plant lipid transfer protein/seed storage helical domain-containing protein</fullName>
    </recommendedName>
</protein>
<dbReference type="Proteomes" id="UP000823388">
    <property type="component" value="Chromosome 8N"/>
</dbReference>
<keyword evidence="1" id="KW-0732">Signal</keyword>
<evidence type="ECO:0000313" key="2">
    <source>
        <dbReference type="EMBL" id="KAG2556531.1"/>
    </source>
</evidence>
<organism evidence="2 3">
    <name type="scientific">Panicum virgatum</name>
    <name type="common">Blackwell switchgrass</name>
    <dbReference type="NCBI Taxonomy" id="38727"/>
    <lineage>
        <taxon>Eukaryota</taxon>
        <taxon>Viridiplantae</taxon>
        <taxon>Streptophyta</taxon>
        <taxon>Embryophyta</taxon>
        <taxon>Tracheophyta</taxon>
        <taxon>Spermatophyta</taxon>
        <taxon>Magnoliopsida</taxon>
        <taxon>Liliopsida</taxon>
        <taxon>Poales</taxon>
        <taxon>Poaceae</taxon>
        <taxon>PACMAD clade</taxon>
        <taxon>Panicoideae</taxon>
        <taxon>Panicodae</taxon>
        <taxon>Paniceae</taxon>
        <taxon>Panicinae</taxon>
        <taxon>Panicum</taxon>
        <taxon>Panicum sect. Hiantes</taxon>
    </lineage>
</organism>
<gene>
    <name evidence="2" type="ORF">PVAP13_8NG203400</name>
</gene>
<reference evidence="2" key="1">
    <citation type="submission" date="2020-05" db="EMBL/GenBank/DDBJ databases">
        <title>WGS assembly of Panicum virgatum.</title>
        <authorList>
            <person name="Lovell J.T."/>
            <person name="Jenkins J."/>
            <person name="Shu S."/>
            <person name="Juenger T.E."/>
            <person name="Schmutz J."/>
        </authorList>
    </citation>
    <scope>NUCLEOTIDE SEQUENCE</scope>
    <source>
        <strain evidence="2">AP13</strain>
    </source>
</reference>
<feature type="signal peptide" evidence="1">
    <location>
        <begin position="1"/>
        <end position="27"/>
    </location>
</feature>
<proteinExistence type="predicted"/>